<evidence type="ECO:0008006" key="3">
    <source>
        <dbReference type="Google" id="ProtNLM"/>
    </source>
</evidence>
<dbReference type="HOGENOM" id="CLU_049186_1_0_1"/>
<dbReference type="STRING" id="930990.A0A067MDE8"/>
<dbReference type="AlphaFoldDB" id="A0A067MDE8"/>
<gene>
    <name evidence="1" type="ORF">BOTBODRAFT_178609</name>
</gene>
<protein>
    <recommendedName>
        <fullName evidence="3">HNH nuclease domain-containing protein</fullName>
    </recommendedName>
</protein>
<organism evidence="1 2">
    <name type="scientific">Botryobasidium botryosum (strain FD-172 SS1)</name>
    <dbReference type="NCBI Taxonomy" id="930990"/>
    <lineage>
        <taxon>Eukaryota</taxon>
        <taxon>Fungi</taxon>
        <taxon>Dikarya</taxon>
        <taxon>Basidiomycota</taxon>
        <taxon>Agaricomycotina</taxon>
        <taxon>Agaricomycetes</taxon>
        <taxon>Cantharellales</taxon>
        <taxon>Botryobasidiaceae</taxon>
        <taxon>Botryobasidium</taxon>
    </lineage>
</organism>
<reference evidence="2" key="1">
    <citation type="journal article" date="2014" name="Proc. Natl. Acad. Sci. U.S.A.">
        <title>Extensive sampling of basidiomycete genomes demonstrates inadequacy of the white-rot/brown-rot paradigm for wood decay fungi.</title>
        <authorList>
            <person name="Riley R."/>
            <person name="Salamov A.A."/>
            <person name="Brown D.W."/>
            <person name="Nagy L.G."/>
            <person name="Floudas D."/>
            <person name="Held B.W."/>
            <person name="Levasseur A."/>
            <person name="Lombard V."/>
            <person name="Morin E."/>
            <person name="Otillar R."/>
            <person name="Lindquist E.A."/>
            <person name="Sun H."/>
            <person name="LaButti K.M."/>
            <person name="Schmutz J."/>
            <person name="Jabbour D."/>
            <person name="Luo H."/>
            <person name="Baker S.E."/>
            <person name="Pisabarro A.G."/>
            <person name="Walton J.D."/>
            <person name="Blanchette R.A."/>
            <person name="Henrissat B."/>
            <person name="Martin F."/>
            <person name="Cullen D."/>
            <person name="Hibbett D.S."/>
            <person name="Grigoriev I.V."/>
        </authorList>
    </citation>
    <scope>NUCLEOTIDE SEQUENCE [LARGE SCALE GENOMIC DNA]</scope>
    <source>
        <strain evidence="2">FD-172 SS1</strain>
    </source>
</reference>
<accession>A0A067MDE8</accession>
<dbReference type="EMBL" id="KL198073">
    <property type="protein sequence ID" value="KDQ09867.1"/>
    <property type="molecule type" value="Genomic_DNA"/>
</dbReference>
<dbReference type="OrthoDB" id="2104739at2759"/>
<keyword evidence="2" id="KW-1185">Reference proteome</keyword>
<sequence>MSTPLPLNPFDAGTARHEAYARAVGYQEIDPVDGRLLGYMLLCAPLETGKDWVARSINSCSENADLARLCRSFIQVFLKPMGAGSPTPMTPTYAQPSRPSFEVLQNAPMQNLVQGEKYHKVAKVLALKRDRYRCVITGVIDSVSAKKRTPHYVEYAGNRVGAELQGTNRAHIIHAHLNQGVTDMLASEVACFYADGVSAVLMLFSGIELNELSGDGLHRTENMITLSLPAHDHFNKLEIWLEAVPGVPNTYTLHKTDLDYLMNAPNIITFSSTDPELLPLPDPRYLAHHAACARVAHMSGIAEYIDQYFQDVEGSDVLAADGSSADWLCMRLGRFVSVR</sequence>
<evidence type="ECO:0000313" key="2">
    <source>
        <dbReference type="Proteomes" id="UP000027195"/>
    </source>
</evidence>
<name>A0A067MDE8_BOTB1</name>
<proteinExistence type="predicted"/>
<dbReference type="Proteomes" id="UP000027195">
    <property type="component" value="Unassembled WGS sequence"/>
</dbReference>
<dbReference type="InParanoid" id="A0A067MDE8"/>
<evidence type="ECO:0000313" key="1">
    <source>
        <dbReference type="EMBL" id="KDQ09867.1"/>
    </source>
</evidence>